<keyword evidence="3 7" id="KW-0812">Transmembrane</keyword>
<feature type="compositionally biased region" description="Polar residues" evidence="6">
    <location>
        <begin position="584"/>
        <end position="616"/>
    </location>
</feature>
<evidence type="ECO:0000259" key="8">
    <source>
        <dbReference type="PROSITE" id="PS51382"/>
    </source>
</evidence>
<evidence type="ECO:0000256" key="5">
    <source>
        <dbReference type="ARBA" id="ARBA00023136"/>
    </source>
</evidence>
<name>A0A6A6QGE2_9PEZI</name>
<keyword evidence="10" id="KW-1185">Reference proteome</keyword>
<evidence type="ECO:0000256" key="2">
    <source>
        <dbReference type="ARBA" id="ARBA00022554"/>
    </source>
</evidence>
<dbReference type="InterPro" id="IPR004331">
    <property type="entry name" value="SPX_dom"/>
</dbReference>
<dbReference type="PANTHER" id="PTHR46140">
    <property type="entry name" value="VACUOLAR TRANSPORTER CHAPERONE 1-RELATED"/>
    <property type="match status" value="1"/>
</dbReference>
<keyword evidence="4 7" id="KW-1133">Transmembrane helix</keyword>
<dbReference type="GO" id="GO:0006799">
    <property type="term" value="P:polyphosphate biosynthetic process"/>
    <property type="evidence" value="ECO:0007669"/>
    <property type="project" value="UniProtKB-ARBA"/>
</dbReference>
<proteinExistence type="predicted"/>
<evidence type="ECO:0000256" key="4">
    <source>
        <dbReference type="ARBA" id="ARBA00022989"/>
    </source>
</evidence>
<dbReference type="GO" id="GO:0033254">
    <property type="term" value="C:vacuolar transporter chaperone complex"/>
    <property type="evidence" value="ECO:0007669"/>
    <property type="project" value="TreeGrafter"/>
</dbReference>
<feature type="transmembrane region" description="Helical" evidence="7">
    <location>
        <begin position="868"/>
        <end position="889"/>
    </location>
</feature>
<organism evidence="9 10">
    <name type="scientific">Lophium mytilinum</name>
    <dbReference type="NCBI Taxonomy" id="390894"/>
    <lineage>
        <taxon>Eukaryota</taxon>
        <taxon>Fungi</taxon>
        <taxon>Dikarya</taxon>
        <taxon>Ascomycota</taxon>
        <taxon>Pezizomycotina</taxon>
        <taxon>Dothideomycetes</taxon>
        <taxon>Pleosporomycetidae</taxon>
        <taxon>Mytilinidiales</taxon>
        <taxon>Mytilinidiaceae</taxon>
        <taxon>Lophium</taxon>
    </lineage>
</organism>
<evidence type="ECO:0000256" key="7">
    <source>
        <dbReference type="SAM" id="Phobius"/>
    </source>
</evidence>
<feature type="region of interest" description="Disordered" evidence="6">
    <location>
        <begin position="289"/>
        <end position="315"/>
    </location>
</feature>
<feature type="transmembrane region" description="Helical" evidence="7">
    <location>
        <begin position="835"/>
        <end position="856"/>
    </location>
</feature>
<gene>
    <name evidence="9" type="ORF">BU16DRAFT_530673</name>
</gene>
<dbReference type="InterPro" id="IPR042267">
    <property type="entry name" value="VTC_sf"/>
</dbReference>
<dbReference type="CDD" id="cd14474">
    <property type="entry name" value="SPX_YDR089W"/>
    <property type="match status" value="1"/>
</dbReference>
<dbReference type="GO" id="GO:0042144">
    <property type="term" value="P:vacuole fusion, non-autophagic"/>
    <property type="evidence" value="ECO:0007669"/>
    <property type="project" value="TreeGrafter"/>
</dbReference>
<evidence type="ECO:0000256" key="1">
    <source>
        <dbReference type="ARBA" id="ARBA00004128"/>
    </source>
</evidence>
<feature type="region of interest" description="Disordered" evidence="6">
    <location>
        <begin position="703"/>
        <end position="753"/>
    </location>
</feature>
<accession>A0A6A6QGE2</accession>
<feature type="region of interest" description="Disordered" evidence="6">
    <location>
        <begin position="569"/>
        <end position="662"/>
    </location>
</feature>
<keyword evidence="2" id="KW-0926">Vacuole</keyword>
<feature type="transmembrane region" description="Helical" evidence="7">
    <location>
        <begin position="803"/>
        <end position="823"/>
    </location>
</feature>
<dbReference type="GO" id="GO:0016237">
    <property type="term" value="P:microautophagy"/>
    <property type="evidence" value="ECO:0007669"/>
    <property type="project" value="TreeGrafter"/>
</dbReference>
<evidence type="ECO:0000313" key="10">
    <source>
        <dbReference type="Proteomes" id="UP000799750"/>
    </source>
</evidence>
<dbReference type="OrthoDB" id="5588846at2759"/>
<reference evidence="9" key="1">
    <citation type="journal article" date="2020" name="Stud. Mycol.">
        <title>101 Dothideomycetes genomes: a test case for predicting lifestyles and emergence of pathogens.</title>
        <authorList>
            <person name="Haridas S."/>
            <person name="Albert R."/>
            <person name="Binder M."/>
            <person name="Bloem J."/>
            <person name="Labutti K."/>
            <person name="Salamov A."/>
            <person name="Andreopoulos B."/>
            <person name="Baker S."/>
            <person name="Barry K."/>
            <person name="Bills G."/>
            <person name="Bluhm B."/>
            <person name="Cannon C."/>
            <person name="Castanera R."/>
            <person name="Culley D."/>
            <person name="Daum C."/>
            <person name="Ezra D."/>
            <person name="Gonzalez J."/>
            <person name="Henrissat B."/>
            <person name="Kuo A."/>
            <person name="Liang C."/>
            <person name="Lipzen A."/>
            <person name="Lutzoni F."/>
            <person name="Magnuson J."/>
            <person name="Mondo S."/>
            <person name="Nolan M."/>
            <person name="Ohm R."/>
            <person name="Pangilinan J."/>
            <person name="Park H.-J."/>
            <person name="Ramirez L."/>
            <person name="Alfaro M."/>
            <person name="Sun H."/>
            <person name="Tritt A."/>
            <person name="Yoshinaga Y."/>
            <person name="Zwiers L.-H."/>
            <person name="Turgeon B."/>
            <person name="Goodwin S."/>
            <person name="Spatafora J."/>
            <person name="Crous P."/>
            <person name="Grigoriev I."/>
        </authorList>
    </citation>
    <scope>NUCLEOTIDE SEQUENCE</scope>
    <source>
        <strain evidence="9">CBS 269.34</strain>
    </source>
</reference>
<dbReference type="AlphaFoldDB" id="A0A6A6QGE2"/>
<dbReference type="GO" id="GO:0000329">
    <property type="term" value="C:fungal-type vacuole membrane"/>
    <property type="evidence" value="ECO:0007669"/>
    <property type="project" value="TreeGrafter"/>
</dbReference>
<dbReference type="EMBL" id="MU004196">
    <property type="protein sequence ID" value="KAF2491104.1"/>
    <property type="molecule type" value="Genomic_DNA"/>
</dbReference>
<dbReference type="PROSITE" id="PS51382">
    <property type="entry name" value="SPX"/>
    <property type="match status" value="1"/>
</dbReference>
<evidence type="ECO:0000256" key="6">
    <source>
        <dbReference type="SAM" id="MobiDB-lite"/>
    </source>
</evidence>
<dbReference type="InterPro" id="IPR051572">
    <property type="entry name" value="VTC_Complex_Subunit"/>
</dbReference>
<keyword evidence="5 7" id="KW-0472">Membrane</keyword>
<dbReference type="PANTHER" id="PTHR46140:SF1">
    <property type="entry name" value="VACUOLAR TRANSPORTER CHAPERONE COMPLEX SUBUNIT 4-RELATED"/>
    <property type="match status" value="1"/>
</dbReference>
<dbReference type="InterPro" id="IPR018966">
    <property type="entry name" value="VTC_domain"/>
</dbReference>
<dbReference type="Proteomes" id="UP000799750">
    <property type="component" value="Unassembled WGS sequence"/>
</dbReference>
<sequence>MKYGETLRQRSIPQWGHHNVDYDDIKHLIKEHTTPGNGKAVAIPGQSDENAQEFEDELFSLLLEQHDRINLFIKSKSGEIERRLEHINKRIIELQSRHPISQDTRLPARLVERYAKFDADVSKAGEEVRSLSRYRAAQRTAFTKLLKKYKKWTRSSELGLRFRAEVTDKPDSFCQLDLGYLLDLYTDVLHSVRAPFEVSAYSKSHIVPPNTLTALSASVSPRGSISSSTASQIFNAIEESSEVGYDTTLATVPIGAGGNKATYWIHPDHIVEVQVLLLQYMRLYSSGKAKSTAQSSANPTPLRRNSSFKTDSTGNFGKEDDIGIIVLDNPENFAKKQNASPISDSEEVTGRYLTKAAGNVRWTSSGEAVAMVGLDSKKGAPDSKLAKLKRKYVDAFLDTATPFTSRRPSYSSASSENGGQDVDAAAKAIESVREWLTAHKEVAPLAEVTSKRTRFIGLGNNTFGGLWATLDRKISMKKYVPGELTDSDWLQKARTESHSFPHAVLEVRREGTQSAEIIKALDRAHLTERVRGFSLEVHAVWACSKSNALSPPLWIPTLATDIRKLPDAVKKQPRSAATVGLSAPSASQPTSRSTTSATDGQTSPSTIHNLESSATSGPEYLETPTLSSFKNKRRSYGTVIPKEPSDQTQDRQSYWNEYDHPEDGSEDEAYFIYIDPNSSVNFPGQDTLLKWAHKTQRLFRLGKRPEESPLLQPHSPISPTSDGDDDESSVDEAVRATQTGQSPTASQDSNNSQGFFSSLFGSRPVPRRQHSEIRRSQSAHEIHTLMELIEARQHDRDMTKLRLYATCLVASVVIDVILGTLIVTGRRKERGVIDAGILFGTIANLLLLIVAVASMRTRHERLGWFHQTVVFLIVVAVVVVDVLLLRWVLA</sequence>
<feature type="domain" description="SPX" evidence="8">
    <location>
        <begin position="1"/>
        <end position="163"/>
    </location>
</feature>
<dbReference type="Gene3D" id="3.20.100.30">
    <property type="entry name" value="VTC, catalytic tunnel domain"/>
    <property type="match status" value="1"/>
</dbReference>
<dbReference type="GO" id="GO:0007034">
    <property type="term" value="P:vacuolar transport"/>
    <property type="evidence" value="ECO:0007669"/>
    <property type="project" value="TreeGrafter"/>
</dbReference>
<comment type="subcellular location">
    <subcellularLocation>
        <location evidence="1">Vacuole membrane</location>
        <topology evidence="1">Multi-pass membrane protein</topology>
    </subcellularLocation>
</comment>
<feature type="compositionally biased region" description="Polar residues" evidence="6">
    <location>
        <begin position="736"/>
        <end position="753"/>
    </location>
</feature>
<protein>
    <recommendedName>
        <fullName evidence="8">SPX domain-containing protein</fullName>
    </recommendedName>
</protein>
<evidence type="ECO:0000313" key="9">
    <source>
        <dbReference type="EMBL" id="KAF2491104.1"/>
    </source>
</evidence>
<evidence type="ECO:0000256" key="3">
    <source>
        <dbReference type="ARBA" id="ARBA00022692"/>
    </source>
</evidence>
<dbReference type="Pfam" id="PF09359">
    <property type="entry name" value="VTC"/>
    <property type="match status" value="1"/>
</dbReference>